<evidence type="ECO:0000256" key="1">
    <source>
        <dbReference type="SAM" id="Phobius"/>
    </source>
</evidence>
<reference evidence="3 6" key="1">
    <citation type="journal article" date="2014" name="Genome Announc.">
        <title>Complete Genome Sequence of the Model Rhizosphere Strain Azospirillum brasilense Az39, Successfully Applied in Agriculture.</title>
        <authorList>
            <person name="Rivera D."/>
            <person name="Revale S."/>
            <person name="Molina R."/>
            <person name="Gualpa J."/>
            <person name="Puente M."/>
            <person name="Maroniche G."/>
            <person name="Paris G."/>
            <person name="Baker D."/>
            <person name="Clavijo B."/>
            <person name="McLay K."/>
            <person name="Spaepen S."/>
            <person name="Perticari A."/>
            <person name="Vazquez M."/>
            <person name="Wisniewski-Dye F."/>
            <person name="Watkins C."/>
            <person name="Martinez-Abarca F."/>
            <person name="Vanderleyden J."/>
            <person name="Cassan F."/>
        </authorList>
    </citation>
    <scope>NUCLEOTIDE SEQUENCE [LARGE SCALE GENOMIC DNA]</scope>
    <source>
        <strain evidence="3 6">Az39</strain>
    </source>
</reference>
<reference evidence="5 8" key="3">
    <citation type="submission" date="2024-11" db="EMBL/GenBank/DDBJ databases">
        <title>Draft genome sequences of two bacteria associated to sugarcane roots in Colombia.</title>
        <authorList>
            <person name="Pardo-Diaz S."/>
            <person name="Masmela-Mendoza J."/>
            <person name="Delgadillo-Duran P."/>
            <person name="Bautista E.J."/>
            <person name="Rojas-Tapias D.F."/>
        </authorList>
    </citation>
    <scope>NUCLEOTIDE SEQUENCE [LARGE SCALE GENOMIC DNA]</scope>
    <source>
        <strain evidence="5 8">Ap18</strain>
    </source>
</reference>
<gene>
    <name evidence="3" type="ORF">ABAZ39_13280</name>
    <name evidence="5" type="ORF">ACJ41P_17470</name>
    <name evidence="4" type="ORF">FH063_005159</name>
</gene>
<feature type="transmembrane region" description="Helical" evidence="1">
    <location>
        <begin position="121"/>
        <end position="151"/>
    </location>
</feature>
<proteinExistence type="predicted"/>
<dbReference type="SMART" id="SM00014">
    <property type="entry name" value="acidPPc"/>
    <property type="match status" value="1"/>
</dbReference>
<dbReference type="RefSeq" id="WP_051658009.1">
    <property type="nucleotide sequence ID" value="NZ_CP007793.1"/>
</dbReference>
<dbReference type="InterPro" id="IPR000326">
    <property type="entry name" value="PAP2/HPO"/>
</dbReference>
<feature type="transmembrane region" description="Helical" evidence="1">
    <location>
        <begin position="27"/>
        <end position="49"/>
    </location>
</feature>
<evidence type="ECO:0000313" key="8">
    <source>
        <dbReference type="Proteomes" id="UP001628281"/>
    </source>
</evidence>
<name>A0A060DFL1_9PROT</name>
<protein>
    <submittedName>
        <fullName evidence="5">Phosphatase PAP2 family protein</fullName>
    </submittedName>
</protein>
<dbReference type="Gene3D" id="1.20.144.10">
    <property type="entry name" value="Phosphatidic acid phosphatase type 2/haloperoxidase"/>
    <property type="match status" value="1"/>
</dbReference>
<accession>A0A5B0KVC2</accession>
<dbReference type="OrthoDB" id="9801622at2"/>
<dbReference type="Pfam" id="PF01569">
    <property type="entry name" value="PAP2"/>
    <property type="match status" value="1"/>
</dbReference>
<dbReference type="EMBL" id="VEWN01000006">
    <property type="protein sequence ID" value="KAA1055388.1"/>
    <property type="molecule type" value="Genomic_DNA"/>
</dbReference>
<accession>A0A060DFL1</accession>
<dbReference type="Proteomes" id="UP001628281">
    <property type="component" value="Unassembled WGS sequence"/>
</dbReference>
<dbReference type="Proteomes" id="UP000325333">
    <property type="component" value="Unassembled WGS sequence"/>
</dbReference>
<dbReference type="AlphaFoldDB" id="A0A060DFL1"/>
<keyword evidence="8" id="KW-1185">Reference proteome</keyword>
<keyword evidence="1" id="KW-0472">Membrane</keyword>
<feature type="domain" description="Phosphatidic acid phosphatase type 2/haloperoxidase" evidence="2">
    <location>
        <begin position="65"/>
        <end position="179"/>
    </location>
</feature>
<sequence length="234" mass="25750">MTTAFDLVIIDWLNGYSRASMAADKTIYVIAQSDLLKGGVLMALLWWCWTRRSGRLIGPDLYSVKTIAGALLAIAVGRGMQNFLPMRLRPVHDPELGFVVPYDVNAWAVDGWSSFPSDHAVLFFALAAALWWSNRLVGAFAFLWTLMVICLPRIYLGLHFPTDILAGGVVGVLIMAAVLAVPVPERLSRRVLDWQEAQPGIVYALAFLVTLQMATLFANARRLIEGAMTVLLGS</sequence>
<feature type="transmembrane region" description="Helical" evidence="1">
    <location>
        <begin position="163"/>
        <end position="181"/>
    </location>
</feature>
<reference evidence="4 7" key="2">
    <citation type="submission" date="2019-07" db="EMBL/GenBank/DDBJ databases">
        <title>Genome sequencing of the stress-tolerant strain Azospirillum brasilense Az19.</title>
        <authorList>
            <person name="Maroniche G.A."/>
            <person name="Garcia J.E."/>
            <person name="Pagnussat L."/>
            <person name="Amenta M."/>
            <person name="Creus C.M."/>
        </authorList>
    </citation>
    <scope>NUCLEOTIDE SEQUENCE [LARGE SCALE GENOMIC DNA]</scope>
    <source>
        <strain evidence="4 7">Az19</strain>
    </source>
</reference>
<evidence type="ECO:0000313" key="5">
    <source>
        <dbReference type="EMBL" id="MFL7902927.1"/>
    </source>
</evidence>
<dbReference type="InterPro" id="IPR036938">
    <property type="entry name" value="PAP2/HPO_sf"/>
</dbReference>
<dbReference type="EMBL" id="JBJLSN010000025">
    <property type="protein sequence ID" value="MFL7902927.1"/>
    <property type="molecule type" value="Genomic_DNA"/>
</dbReference>
<organism evidence="3 6">
    <name type="scientific">Azospirillum argentinense</name>
    <dbReference type="NCBI Taxonomy" id="2970906"/>
    <lineage>
        <taxon>Bacteria</taxon>
        <taxon>Pseudomonadati</taxon>
        <taxon>Pseudomonadota</taxon>
        <taxon>Alphaproteobacteria</taxon>
        <taxon>Rhodospirillales</taxon>
        <taxon>Azospirillaceae</taxon>
        <taxon>Azospirillum</taxon>
    </lineage>
</organism>
<keyword evidence="1" id="KW-0812">Transmembrane</keyword>
<feature type="transmembrane region" description="Helical" evidence="1">
    <location>
        <begin position="201"/>
        <end position="218"/>
    </location>
</feature>
<evidence type="ECO:0000259" key="2">
    <source>
        <dbReference type="SMART" id="SM00014"/>
    </source>
</evidence>
<dbReference type="PANTHER" id="PTHR14969:SF13">
    <property type="entry name" value="AT30094P"/>
    <property type="match status" value="1"/>
</dbReference>
<dbReference type="EMBL" id="CP007793">
    <property type="protein sequence ID" value="AIB12936.1"/>
    <property type="molecule type" value="Genomic_DNA"/>
</dbReference>
<dbReference type="PANTHER" id="PTHR14969">
    <property type="entry name" value="SPHINGOSINE-1-PHOSPHATE PHOSPHOHYDROLASE"/>
    <property type="match status" value="1"/>
</dbReference>
<evidence type="ECO:0000313" key="6">
    <source>
        <dbReference type="Proteomes" id="UP000027186"/>
    </source>
</evidence>
<dbReference type="KEGG" id="abq:ABAZ39_13280"/>
<dbReference type="Proteomes" id="UP000027186">
    <property type="component" value="Chromosome"/>
</dbReference>
<dbReference type="SUPFAM" id="SSF48317">
    <property type="entry name" value="Acid phosphatase/Vanadium-dependent haloperoxidase"/>
    <property type="match status" value="1"/>
</dbReference>
<keyword evidence="1" id="KW-1133">Transmembrane helix</keyword>
<feature type="transmembrane region" description="Helical" evidence="1">
    <location>
        <begin position="61"/>
        <end position="80"/>
    </location>
</feature>
<evidence type="ECO:0000313" key="3">
    <source>
        <dbReference type="EMBL" id="AIB12936.1"/>
    </source>
</evidence>
<evidence type="ECO:0000313" key="7">
    <source>
        <dbReference type="Proteomes" id="UP000325333"/>
    </source>
</evidence>
<evidence type="ECO:0000313" key="4">
    <source>
        <dbReference type="EMBL" id="KAA1055388.1"/>
    </source>
</evidence>